<name>A0A8H3IH59_9LECA</name>
<comment type="caution">
    <text evidence="2">The sequence shown here is derived from an EMBL/GenBank/DDBJ whole genome shotgun (WGS) entry which is preliminary data.</text>
</comment>
<reference evidence="2" key="1">
    <citation type="submission" date="2021-03" db="EMBL/GenBank/DDBJ databases">
        <authorList>
            <person name="Tagirdzhanova G."/>
        </authorList>
    </citation>
    <scope>NUCLEOTIDE SEQUENCE</scope>
</reference>
<dbReference type="EMBL" id="CAJPDQ010000013">
    <property type="protein sequence ID" value="CAF9918548.1"/>
    <property type="molecule type" value="Genomic_DNA"/>
</dbReference>
<keyword evidence="3" id="KW-1185">Reference proteome</keyword>
<dbReference type="AlphaFoldDB" id="A0A8H3IH59"/>
<proteinExistence type="predicted"/>
<feature type="compositionally biased region" description="Low complexity" evidence="1">
    <location>
        <begin position="228"/>
        <end position="238"/>
    </location>
</feature>
<feature type="compositionally biased region" description="Basic and acidic residues" evidence="1">
    <location>
        <begin position="298"/>
        <end position="307"/>
    </location>
</feature>
<sequence length="372" mass="40418">MASPVRSPSPISQQDGLPLFRASKKRRIHQRQRRRSSTSPQPSAIQPQAQPLSAAQAPDEDHMSSNKFPTSKAISRRRFVGGIEFSGTASSLRSENELVSGTRSGAAAAVGPAEELLSLSTRFAPSTGIVNRREDEERTAYIDSHLDETSSAAEIPFQSTIQYVPATHVAKTTTTTTASSIATVKQPAVIGRLQEIDLGPRSARKNEKATLKASRQHLAPESASNTLDQPVSDSGSDPDSVRKKKPLPPKIRVNRQGKIVPPRRPRRLQQRSAEDIERDRAVEEMLRSETSANHATLRKGEIEKEGGERDEELVEQFRKEYAENLVATGSGKRARTGKESAVGKAVGPKMGGSRSLRAGIQGQGTRGRGRGR</sequence>
<protein>
    <submittedName>
        <fullName evidence="2">Uncharacterized protein</fullName>
    </submittedName>
</protein>
<feature type="region of interest" description="Disordered" evidence="1">
    <location>
        <begin position="1"/>
        <end position="73"/>
    </location>
</feature>
<accession>A0A8H3IH59</accession>
<feature type="region of interest" description="Disordered" evidence="1">
    <location>
        <begin position="328"/>
        <end position="372"/>
    </location>
</feature>
<feature type="region of interest" description="Disordered" evidence="1">
    <location>
        <begin position="199"/>
        <end position="311"/>
    </location>
</feature>
<feature type="compositionally biased region" description="Basic residues" evidence="1">
    <location>
        <begin position="242"/>
        <end position="269"/>
    </location>
</feature>
<feature type="compositionally biased region" description="Low complexity" evidence="1">
    <location>
        <begin position="37"/>
        <end position="57"/>
    </location>
</feature>
<evidence type="ECO:0000313" key="2">
    <source>
        <dbReference type="EMBL" id="CAF9918548.1"/>
    </source>
</evidence>
<organism evidence="2 3">
    <name type="scientific">Gomphillus americanus</name>
    <dbReference type="NCBI Taxonomy" id="1940652"/>
    <lineage>
        <taxon>Eukaryota</taxon>
        <taxon>Fungi</taxon>
        <taxon>Dikarya</taxon>
        <taxon>Ascomycota</taxon>
        <taxon>Pezizomycotina</taxon>
        <taxon>Lecanoromycetes</taxon>
        <taxon>OSLEUM clade</taxon>
        <taxon>Ostropomycetidae</taxon>
        <taxon>Ostropales</taxon>
        <taxon>Graphidaceae</taxon>
        <taxon>Gomphilloideae</taxon>
        <taxon>Gomphillus</taxon>
    </lineage>
</organism>
<evidence type="ECO:0000256" key="1">
    <source>
        <dbReference type="SAM" id="MobiDB-lite"/>
    </source>
</evidence>
<feature type="compositionally biased region" description="Basic and acidic residues" evidence="1">
    <location>
        <begin position="272"/>
        <end position="287"/>
    </location>
</feature>
<gene>
    <name evidence="2" type="ORF">GOMPHAMPRED_001551</name>
</gene>
<dbReference type="Proteomes" id="UP000664169">
    <property type="component" value="Unassembled WGS sequence"/>
</dbReference>
<feature type="compositionally biased region" description="Basic residues" evidence="1">
    <location>
        <begin position="22"/>
        <end position="36"/>
    </location>
</feature>
<dbReference type="OrthoDB" id="5627at2759"/>
<evidence type="ECO:0000313" key="3">
    <source>
        <dbReference type="Proteomes" id="UP000664169"/>
    </source>
</evidence>